<name>A0A414D4H3_9FIRM</name>
<organism evidence="1 2">
    <name type="scientific">Lachnospira eligens</name>
    <dbReference type="NCBI Taxonomy" id="39485"/>
    <lineage>
        <taxon>Bacteria</taxon>
        <taxon>Bacillati</taxon>
        <taxon>Bacillota</taxon>
        <taxon>Clostridia</taxon>
        <taxon>Lachnospirales</taxon>
        <taxon>Lachnospiraceae</taxon>
        <taxon>Lachnospira</taxon>
    </lineage>
</organism>
<proteinExistence type="predicted"/>
<feature type="non-terminal residue" evidence="1">
    <location>
        <position position="69"/>
    </location>
</feature>
<sequence length="69" mass="8278">MFDNKNELEARQEILGIVDEYCKKYHNQKQYKEGDRISYASRVYDSKEMMNLVDSALEFWLTAGRYTDE</sequence>
<evidence type="ECO:0000313" key="2">
    <source>
        <dbReference type="Proteomes" id="UP000284794"/>
    </source>
</evidence>
<reference evidence="1 2" key="1">
    <citation type="submission" date="2018-08" db="EMBL/GenBank/DDBJ databases">
        <title>A genome reference for cultivated species of the human gut microbiota.</title>
        <authorList>
            <person name="Zou Y."/>
            <person name="Xue W."/>
            <person name="Luo G."/>
        </authorList>
    </citation>
    <scope>NUCLEOTIDE SEQUENCE [LARGE SCALE GENOMIC DNA]</scope>
    <source>
        <strain evidence="1 2">AM32-2AC</strain>
    </source>
</reference>
<evidence type="ECO:0000313" key="1">
    <source>
        <dbReference type="EMBL" id="RHD03941.1"/>
    </source>
</evidence>
<dbReference type="AlphaFoldDB" id="A0A414D4H3"/>
<comment type="caution">
    <text evidence="1">The sequence shown here is derived from an EMBL/GenBank/DDBJ whole genome shotgun (WGS) entry which is preliminary data.</text>
</comment>
<accession>A0A414D4H3</accession>
<gene>
    <name evidence="1" type="ORF">DW811_14620</name>
</gene>
<protein>
    <submittedName>
        <fullName evidence="1">Lipopolysaccharide biosynthesis protein RfbH</fullName>
    </submittedName>
</protein>
<dbReference type="Proteomes" id="UP000284794">
    <property type="component" value="Unassembled WGS sequence"/>
</dbReference>
<dbReference type="EMBL" id="QSIS01000037">
    <property type="protein sequence ID" value="RHD03941.1"/>
    <property type="molecule type" value="Genomic_DNA"/>
</dbReference>